<dbReference type="AlphaFoldDB" id="A0A1T4N587"/>
<reference evidence="2 3" key="1">
    <citation type="submission" date="2017-02" db="EMBL/GenBank/DDBJ databases">
        <authorList>
            <person name="Peterson S.W."/>
        </authorList>
    </citation>
    <scope>NUCLEOTIDE SEQUENCE [LARGE SCALE GENOMIC DNA]</scope>
    <source>
        <strain evidence="2 3">DSM 22335</strain>
    </source>
</reference>
<evidence type="ECO:0008006" key="4">
    <source>
        <dbReference type="Google" id="ProtNLM"/>
    </source>
</evidence>
<feature type="transmembrane region" description="Helical" evidence="1">
    <location>
        <begin position="100"/>
        <end position="123"/>
    </location>
</feature>
<evidence type="ECO:0000313" key="2">
    <source>
        <dbReference type="EMBL" id="SJZ74271.1"/>
    </source>
</evidence>
<feature type="transmembrane region" description="Helical" evidence="1">
    <location>
        <begin position="18"/>
        <end position="35"/>
    </location>
</feature>
<evidence type="ECO:0000256" key="1">
    <source>
        <dbReference type="SAM" id="Phobius"/>
    </source>
</evidence>
<sequence length="494" mass="56314">MMLELPIKTKLTNLNKDSYLYVFLIGLFLSLIFQTRSTIPALYYPSSLVALAIICSVFFLPPRLLIYPLFLLIICMPDLTQTFEEIEELGVVSVASPWQFSFSILSPAFFVFGSLLVITIRLFSFPIAKSDRSILVFFFIVSTIVSFIFGFFQESFSRFVADAKIPMFFCIGLIIFGNYYKRYPSELLISCQVFILLAAGNYSVDIFKFFFLRSEGIEKVSYSSLSLDSAKGLITIFSFWAIAGLIKGKNIIVNIVLVLLTLYVLLAYQTRWLIITFVLGLLVIAFAVGFKNAMIVLTSIVLLFCITIPIIIKVAPEVWETAMFRLSFIGNLTSGSSLEDVEIVRAGSIYNSMNLLFERKAFLTGMGYGSWYTDNYFPMPNLTTAAFDEDALNMGKYYRVHDFLFNFLFKFGIIGTGIYISCYLKPIRRLWKLKKQILADSRYNFVFIAIIGLCPMVITYMWFTGKGLLFGALFVVISREWARVFKEKITTREA</sequence>
<gene>
    <name evidence="2" type="ORF">SAMN04488132_10494</name>
</gene>
<feature type="transmembrane region" description="Helical" evidence="1">
    <location>
        <begin position="445"/>
        <end position="462"/>
    </location>
</feature>
<keyword evidence="1" id="KW-0812">Transmembrane</keyword>
<feature type="transmembrane region" description="Helical" evidence="1">
    <location>
        <begin position="224"/>
        <end position="243"/>
    </location>
</feature>
<dbReference type="STRING" id="413434.SAMN04488132_10494"/>
<keyword evidence="3" id="KW-1185">Reference proteome</keyword>
<keyword evidence="1" id="KW-1133">Transmembrane helix</keyword>
<dbReference type="Proteomes" id="UP000190888">
    <property type="component" value="Unassembled WGS sequence"/>
</dbReference>
<evidence type="ECO:0000313" key="3">
    <source>
        <dbReference type="Proteomes" id="UP000190888"/>
    </source>
</evidence>
<protein>
    <recommendedName>
        <fullName evidence="4">O-antigen ligase</fullName>
    </recommendedName>
</protein>
<keyword evidence="1" id="KW-0472">Membrane</keyword>
<feature type="transmembrane region" description="Helical" evidence="1">
    <location>
        <begin position="295"/>
        <end position="315"/>
    </location>
</feature>
<feature type="transmembrane region" description="Helical" evidence="1">
    <location>
        <begin position="159"/>
        <end position="180"/>
    </location>
</feature>
<dbReference type="EMBL" id="FUWH01000004">
    <property type="protein sequence ID" value="SJZ74271.1"/>
    <property type="molecule type" value="Genomic_DNA"/>
</dbReference>
<feature type="transmembrane region" description="Helical" evidence="1">
    <location>
        <begin position="403"/>
        <end position="424"/>
    </location>
</feature>
<feature type="transmembrane region" description="Helical" evidence="1">
    <location>
        <begin position="135"/>
        <end position="153"/>
    </location>
</feature>
<accession>A0A1T4N587</accession>
<feature type="transmembrane region" description="Helical" evidence="1">
    <location>
        <begin position="187"/>
        <end position="204"/>
    </location>
</feature>
<name>A0A1T4N587_9BACT</name>
<organism evidence="2 3">
    <name type="scientific">Sediminibacterium ginsengisoli</name>
    <dbReference type="NCBI Taxonomy" id="413434"/>
    <lineage>
        <taxon>Bacteria</taxon>
        <taxon>Pseudomonadati</taxon>
        <taxon>Bacteroidota</taxon>
        <taxon>Chitinophagia</taxon>
        <taxon>Chitinophagales</taxon>
        <taxon>Chitinophagaceae</taxon>
        <taxon>Sediminibacterium</taxon>
    </lineage>
</organism>
<proteinExistence type="predicted"/>
<feature type="transmembrane region" description="Helical" evidence="1">
    <location>
        <begin position="272"/>
        <end position="290"/>
    </location>
</feature>
<feature type="transmembrane region" description="Helical" evidence="1">
    <location>
        <begin position="250"/>
        <end position="266"/>
    </location>
</feature>